<protein>
    <submittedName>
        <fullName evidence="1">GYD domain-containing protein</fullName>
    </submittedName>
</protein>
<sequence length="110" mass="11645">MSFYLYQISYSREAVRSMVATPSDREAAARKLIEALGGKLHHLFFAFGEYDVICLIEGPDDKMMMAGAAAVASAGTVSKSSTVKLMTSADAMAAMEMAGKATGAYKAPHA</sequence>
<accession>A0A8G0ZW78</accession>
<reference evidence="1" key="1">
    <citation type="submission" date="2021-02" db="EMBL/GenBank/DDBJ databases">
        <title>Rhodobacter shimadae sp. nov., an aerobic anoxygenic phototrophic bacterium isolated from a hot spring.</title>
        <authorList>
            <person name="Muramatsu S."/>
            <person name="Haruta S."/>
            <person name="Hirose S."/>
            <person name="Hanada S."/>
        </authorList>
    </citation>
    <scope>NUCLEOTIDE SEQUENCE</scope>
    <source>
        <strain evidence="1">N10</strain>
    </source>
</reference>
<dbReference type="Pfam" id="PF08734">
    <property type="entry name" value="GYD"/>
    <property type="match status" value="1"/>
</dbReference>
<name>A0A8G0ZW78_9RHOB</name>
<proteinExistence type="predicted"/>
<organism evidence="1 2">
    <name type="scientific">Neotabrizicola shimadae</name>
    <dbReference type="NCBI Taxonomy" id="2807096"/>
    <lineage>
        <taxon>Bacteria</taxon>
        <taxon>Pseudomonadati</taxon>
        <taxon>Pseudomonadota</taxon>
        <taxon>Alphaproteobacteria</taxon>
        <taxon>Rhodobacterales</taxon>
        <taxon>Paracoccaceae</taxon>
        <taxon>Neotabrizicola</taxon>
    </lineage>
</organism>
<dbReference type="InterPro" id="IPR014845">
    <property type="entry name" value="GYD/TTHA1554"/>
</dbReference>
<dbReference type="KEGG" id="nsm:JO391_07435"/>
<dbReference type="Proteomes" id="UP000826300">
    <property type="component" value="Chromosome"/>
</dbReference>
<evidence type="ECO:0000313" key="2">
    <source>
        <dbReference type="Proteomes" id="UP000826300"/>
    </source>
</evidence>
<dbReference type="RefSeq" id="WP_220663808.1">
    <property type="nucleotide sequence ID" value="NZ_CP069370.1"/>
</dbReference>
<keyword evidence="2" id="KW-1185">Reference proteome</keyword>
<dbReference type="EMBL" id="CP069370">
    <property type="protein sequence ID" value="QYZ71328.1"/>
    <property type="molecule type" value="Genomic_DNA"/>
</dbReference>
<gene>
    <name evidence="1" type="ORF">JO391_07435</name>
</gene>
<dbReference type="AlphaFoldDB" id="A0A8G0ZW78"/>
<evidence type="ECO:0000313" key="1">
    <source>
        <dbReference type="EMBL" id="QYZ71328.1"/>
    </source>
</evidence>